<keyword evidence="4" id="KW-1003">Cell membrane</keyword>
<protein>
    <submittedName>
        <fullName evidence="11">ABC transporter permease</fullName>
    </submittedName>
</protein>
<proteinExistence type="inferred from homology"/>
<dbReference type="OrthoDB" id="7314804at2"/>
<dbReference type="InterPro" id="IPR035906">
    <property type="entry name" value="MetI-like_sf"/>
</dbReference>
<evidence type="ECO:0000313" key="11">
    <source>
        <dbReference type="EMBL" id="OQO89436.1"/>
    </source>
</evidence>
<dbReference type="CDD" id="cd06261">
    <property type="entry name" value="TM_PBP2"/>
    <property type="match status" value="1"/>
</dbReference>
<dbReference type="Gene3D" id="1.10.3720.10">
    <property type="entry name" value="MetI-like"/>
    <property type="match status" value="1"/>
</dbReference>
<reference evidence="11 12" key="1">
    <citation type="submission" date="2017-02" db="EMBL/GenBank/DDBJ databases">
        <title>Draft genome of Saccharomonospora sp. 154.</title>
        <authorList>
            <person name="Alonso-Carmona G.S."/>
            <person name="De La Haba R."/>
            <person name="Vera-Gargallo B."/>
            <person name="Sandoval-Trujillo A.H."/>
            <person name="Ramirez-Duran N."/>
            <person name="Ventosa A."/>
        </authorList>
    </citation>
    <scope>NUCLEOTIDE SEQUENCE [LARGE SCALE GENOMIC DNA]</scope>
    <source>
        <strain evidence="11 12">LRS4.154</strain>
    </source>
</reference>
<dbReference type="RefSeq" id="WP_024875963.1">
    <property type="nucleotide sequence ID" value="NZ_AZUM01000003.1"/>
</dbReference>
<organism evidence="11 12">
    <name type="scientific">Saccharomonospora piscinae</name>
    <dbReference type="NCBI Taxonomy" id="687388"/>
    <lineage>
        <taxon>Bacteria</taxon>
        <taxon>Bacillati</taxon>
        <taxon>Actinomycetota</taxon>
        <taxon>Actinomycetes</taxon>
        <taxon>Pseudonocardiales</taxon>
        <taxon>Pseudonocardiaceae</taxon>
        <taxon>Saccharomonospora</taxon>
    </lineage>
</organism>
<keyword evidence="7 9" id="KW-1133">Transmembrane helix</keyword>
<evidence type="ECO:0000256" key="3">
    <source>
        <dbReference type="ARBA" id="ARBA00022448"/>
    </source>
</evidence>
<evidence type="ECO:0000256" key="4">
    <source>
        <dbReference type="ARBA" id="ARBA00022475"/>
    </source>
</evidence>
<gene>
    <name evidence="11" type="ORF">B1813_21075</name>
</gene>
<evidence type="ECO:0000256" key="1">
    <source>
        <dbReference type="ARBA" id="ARBA00004651"/>
    </source>
</evidence>
<keyword evidence="6 9" id="KW-0812">Transmembrane</keyword>
<comment type="caution">
    <text evidence="11">The sequence shown here is derived from an EMBL/GenBank/DDBJ whole genome shotgun (WGS) entry which is preliminary data.</text>
</comment>
<evidence type="ECO:0000256" key="9">
    <source>
        <dbReference type="RuleBase" id="RU363032"/>
    </source>
</evidence>
<keyword evidence="12" id="KW-1185">Reference proteome</keyword>
<evidence type="ECO:0000313" key="12">
    <source>
        <dbReference type="Proteomes" id="UP000192591"/>
    </source>
</evidence>
<accession>A0A1V8ZXE0</accession>
<dbReference type="PANTHER" id="PTHR32243:SF50">
    <property type="entry name" value="MALTOSE_MALTODEXTRIN TRANSPORT SYSTEM PERMEASE PROTEIN MALG"/>
    <property type="match status" value="1"/>
</dbReference>
<sequence>MTDTVHRRGNQRGQRSLLSSTALHTTLVLASVVAVFPVAWVTLTSLKTDRNTWTRPDEVGALGLDNYSQVLGSTEFLTWFANSLIVASATTVFAVVIAATAGYAASRMRFPGKRPLMWSFLITQMFPAAVLIVPLYNVLSELGLLDSYGGLVLACSTVAVPYCAWMLKGYFDTIPVSIDEAGRVDGLSPFGTFWRLIVPLAKPGIAVTVFYSFVTAWGEVAFAGVFMQSQDHYTLPVGMATFVSDFKAEWGLLTAGSVLVMVPSAVVFFLVQRHLVAGLTAGGVKS</sequence>
<dbReference type="SUPFAM" id="SSF161098">
    <property type="entry name" value="MetI-like"/>
    <property type="match status" value="1"/>
</dbReference>
<feature type="domain" description="ABC transmembrane type-1" evidence="10">
    <location>
        <begin position="80"/>
        <end position="271"/>
    </location>
</feature>
<keyword evidence="5" id="KW-0762">Sugar transport</keyword>
<name>A0A1V8ZXE0_SACPI</name>
<comment type="subcellular location">
    <subcellularLocation>
        <location evidence="1 9">Cell membrane</location>
        <topology evidence="1 9">Multi-pass membrane protein</topology>
    </subcellularLocation>
</comment>
<evidence type="ECO:0000259" key="10">
    <source>
        <dbReference type="PROSITE" id="PS50928"/>
    </source>
</evidence>
<evidence type="ECO:0000256" key="6">
    <source>
        <dbReference type="ARBA" id="ARBA00022692"/>
    </source>
</evidence>
<dbReference type="GO" id="GO:0015423">
    <property type="term" value="F:ABC-type maltose transporter activity"/>
    <property type="evidence" value="ECO:0007669"/>
    <property type="project" value="TreeGrafter"/>
</dbReference>
<feature type="transmembrane region" description="Helical" evidence="9">
    <location>
        <begin position="21"/>
        <end position="43"/>
    </location>
</feature>
<dbReference type="Proteomes" id="UP000192591">
    <property type="component" value="Unassembled WGS sequence"/>
</dbReference>
<evidence type="ECO:0000256" key="5">
    <source>
        <dbReference type="ARBA" id="ARBA00022597"/>
    </source>
</evidence>
<feature type="transmembrane region" description="Helical" evidence="9">
    <location>
        <begin position="79"/>
        <end position="104"/>
    </location>
</feature>
<dbReference type="PROSITE" id="PS50928">
    <property type="entry name" value="ABC_TM1"/>
    <property type="match status" value="1"/>
</dbReference>
<dbReference type="AlphaFoldDB" id="A0A1V8ZXE0"/>
<dbReference type="STRING" id="1962155.B1813_21075"/>
<dbReference type="GO" id="GO:0005886">
    <property type="term" value="C:plasma membrane"/>
    <property type="evidence" value="ECO:0007669"/>
    <property type="project" value="UniProtKB-SubCell"/>
</dbReference>
<feature type="transmembrane region" description="Helical" evidence="9">
    <location>
        <begin position="116"/>
        <end position="136"/>
    </location>
</feature>
<dbReference type="GO" id="GO:0042956">
    <property type="term" value="P:maltodextrin transmembrane transport"/>
    <property type="evidence" value="ECO:0007669"/>
    <property type="project" value="TreeGrafter"/>
</dbReference>
<feature type="transmembrane region" description="Helical" evidence="9">
    <location>
        <begin position="205"/>
        <end position="230"/>
    </location>
</feature>
<dbReference type="InterPro" id="IPR000515">
    <property type="entry name" value="MetI-like"/>
</dbReference>
<evidence type="ECO:0000256" key="7">
    <source>
        <dbReference type="ARBA" id="ARBA00022989"/>
    </source>
</evidence>
<feature type="transmembrane region" description="Helical" evidence="9">
    <location>
        <begin position="250"/>
        <end position="271"/>
    </location>
</feature>
<dbReference type="PANTHER" id="PTHR32243">
    <property type="entry name" value="MALTOSE TRANSPORT SYSTEM PERMEASE-RELATED"/>
    <property type="match status" value="1"/>
</dbReference>
<dbReference type="InterPro" id="IPR050901">
    <property type="entry name" value="BP-dep_ABC_trans_perm"/>
</dbReference>
<dbReference type="EMBL" id="MWIH01000009">
    <property type="protein sequence ID" value="OQO89436.1"/>
    <property type="molecule type" value="Genomic_DNA"/>
</dbReference>
<dbReference type="Pfam" id="PF00528">
    <property type="entry name" value="BPD_transp_1"/>
    <property type="match status" value="1"/>
</dbReference>
<comment type="similarity">
    <text evidence="2">Belongs to the binding-protein-dependent transport system permease family. MalFG subfamily.</text>
</comment>
<evidence type="ECO:0000256" key="8">
    <source>
        <dbReference type="ARBA" id="ARBA00023136"/>
    </source>
</evidence>
<feature type="transmembrane region" description="Helical" evidence="9">
    <location>
        <begin position="148"/>
        <end position="167"/>
    </location>
</feature>
<keyword evidence="3 9" id="KW-0813">Transport</keyword>
<evidence type="ECO:0000256" key="2">
    <source>
        <dbReference type="ARBA" id="ARBA00009047"/>
    </source>
</evidence>
<keyword evidence="8 9" id="KW-0472">Membrane</keyword>